<proteinExistence type="predicted"/>
<dbReference type="Proteomes" id="UP000199595">
    <property type="component" value="Unassembled WGS sequence"/>
</dbReference>
<dbReference type="AlphaFoldDB" id="A0A1H3HQ79"/>
<evidence type="ECO:0000256" key="1">
    <source>
        <dbReference type="SAM" id="Phobius"/>
    </source>
</evidence>
<dbReference type="OrthoDB" id="1443237at2"/>
<sequence length="165" mass="19058">MIIDYKLEKIFPLMFLIIGITLILSGIFLTGMSLLISINSTSLIGILILLIGVIIVFLRKGTLLDFDKKKIKHYVGLFFIKIGKWKTTENYSFISVLHLNQKSFGYSRTGVQFSEKNKIYRIYLLNRTHREKLKITDFDDLVNADLEANKIAGIMNMEFVKYNPI</sequence>
<feature type="transmembrane region" description="Helical" evidence="1">
    <location>
        <begin position="42"/>
        <end position="59"/>
    </location>
</feature>
<dbReference type="EMBL" id="FNNJ01000048">
    <property type="protein sequence ID" value="SDY16829.1"/>
    <property type="molecule type" value="Genomic_DNA"/>
</dbReference>
<protein>
    <submittedName>
        <fullName evidence="2">Uncharacterized protein</fullName>
    </submittedName>
</protein>
<keyword evidence="1" id="KW-0472">Membrane</keyword>
<accession>A0A1H3HQ79</accession>
<keyword evidence="1" id="KW-1133">Transmembrane helix</keyword>
<gene>
    <name evidence="2" type="ORF">SAMN05444411_1481</name>
</gene>
<keyword evidence="1" id="KW-0812">Transmembrane</keyword>
<evidence type="ECO:0000313" key="2">
    <source>
        <dbReference type="EMBL" id="SDY16829.1"/>
    </source>
</evidence>
<dbReference type="RefSeq" id="WP_090126812.1">
    <property type="nucleotide sequence ID" value="NZ_FNNJ01000048.1"/>
</dbReference>
<keyword evidence="3" id="KW-1185">Reference proteome</keyword>
<organism evidence="2 3">
    <name type="scientific">Lutibacter oricola</name>
    <dbReference type="NCBI Taxonomy" id="762486"/>
    <lineage>
        <taxon>Bacteria</taxon>
        <taxon>Pseudomonadati</taxon>
        <taxon>Bacteroidota</taxon>
        <taxon>Flavobacteriia</taxon>
        <taxon>Flavobacteriales</taxon>
        <taxon>Flavobacteriaceae</taxon>
        <taxon>Lutibacter</taxon>
    </lineage>
</organism>
<name>A0A1H3HQ79_9FLAO</name>
<feature type="transmembrane region" description="Helical" evidence="1">
    <location>
        <begin position="12"/>
        <end position="36"/>
    </location>
</feature>
<reference evidence="2 3" key="1">
    <citation type="submission" date="2016-10" db="EMBL/GenBank/DDBJ databases">
        <authorList>
            <person name="de Groot N.N."/>
        </authorList>
    </citation>
    <scope>NUCLEOTIDE SEQUENCE [LARGE SCALE GENOMIC DNA]</scope>
    <source>
        <strain evidence="2 3">DSM 24956</strain>
    </source>
</reference>
<evidence type="ECO:0000313" key="3">
    <source>
        <dbReference type="Proteomes" id="UP000199595"/>
    </source>
</evidence>